<comment type="caution">
    <text evidence="1">The sequence shown here is derived from an EMBL/GenBank/DDBJ whole genome shotgun (WGS) entry which is preliminary data.</text>
</comment>
<protein>
    <submittedName>
        <fullName evidence="1">Uncharacterized protein</fullName>
    </submittedName>
</protein>
<gene>
    <name evidence="1" type="ORF">GCM10008018_72600</name>
</gene>
<sequence>MDMVDLSMTLEELDGGNWGDPEKGATGLIRKCLALRRKPLKDFTNDDLTRMILQKISLEYLVPTAIERLVDNPLISGDYYRGDLLGSVLRVDLDFWKDNLELQEELNMIILDVVQAYETLDPLIKSYQNINSGS</sequence>
<dbReference type="Proteomes" id="UP000615455">
    <property type="component" value="Unassembled WGS sequence"/>
</dbReference>
<dbReference type="CDD" id="cd20691">
    <property type="entry name" value="CdiI_EC536-like"/>
    <property type="match status" value="1"/>
</dbReference>
<evidence type="ECO:0000313" key="2">
    <source>
        <dbReference type="Proteomes" id="UP000615455"/>
    </source>
</evidence>
<keyword evidence="2" id="KW-1185">Reference proteome</keyword>
<reference evidence="2" key="1">
    <citation type="journal article" date="2019" name="Int. J. Syst. Evol. Microbiol.">
        <title>The Global Catalogue of Microorganisms (GCM) 10K type strain sequencing project: providing services to taxonomists for standard genome sequencing and annotation.</title>
        <authorList>
            <consortium name="The Broad Institute Genomics Platform"/>
            <consortium name="The Broad Institute Genome Sequencing Center for Infectious Disease"/>
            <person name="Wu L."/>
            <person name="Ma J."/>
        </authorList>
    </citation>
    <scope>NUCLEOTIDE SEQUENCE [LARGE SCALE GENOMIC DNA]</scope>
    <source>
        <strain evidence="2">CGMCC 1.15043</strain>
    </source>
</reference>
<dbReference type="Pfam" id="PF18616">
    <property type="entry name" value="CdiI_3"/>
    <property type="match status" value="1"/>
</dbReference>
<evidence type="ECO:0000313" key="1">
    <source>
        <dbReference type="EMBL" id="GGA18045.1"/>
    </source>
</evidence>
<proteinExistence type="predicted"/>
<dbReference type="InterPro" id="IPR040547">
    <property type="entry name" value="CdiI"/>
</dbReference>
<dbReference type="EMBL" id="BMHE01000104">
    <property type="protein sequence ID" value="GGA18045.1"/>
    <property type="molecule type" value="Genomic_DNA"/>
</dbReference>
<name>A0ABQ1FKA8_9BACL</name>
<organism evidence="1 2">
    <name type="scientific">Paenibacillus marchantiophytorum</name>
    <dbReference type="NCBI Taxonomy" id="1619310"/>
    <lineage>
        <taxon>Bacteria</taxon>
        <taxon>Bacillati</taxon>
        <taxon>Bacillota</taxon>
        <taxon>Bacilli</taxon>
        <taxon>Bacillales</taxon>
        <taxon>Paenibacillaceae</taxon>
        <taxon>Paenibacillus</taxon>
    </lineage>
</organism>
<accession>A0ABQ1FKA8</accession>